<organism evidence="1 2">
    <name type="scientific">Paramecium octaurelia</name>
    <dbReference type="NCBI Taxonomy" id="43137"/>
    <lineage>
        <taxon>Eukaryota</taxon>
        <taxon>Sar</taxon>
        <taxon>Alveolata</taxon>
        <taxon>Ciliophora</taxon>
        <taxon>Intramacronucleata</taxon>
        <taxon>Oligohymenophorea</taxon>
        <taxon>Peniculida</taxon>
        <taxon>Parameciidae</taxon>
        <taxon>Paramecium</taxon>
    </lineage>
</organism>
<dbReference type="Proteomes" id="UP000683925">
    <property type="component" value="Unassembled WGS sequence"/>
</dbReference>
<sequence>MHYFVKLFRIFQVFPQCLIFLNPPEVTSKILEVPLIAINQGEISLQNPQFTSNRLSFHKQQPFNFNLHNYHINYPFDLLMIFECKNYCYQGIHTKNGKIIIKRYFWNLIKKQILQKKIYLY</sequence>
<evidence type="ECO:0000313" key="2">
    <source>
        <dbReference type="Proteomes" id="UP000683925"/>
    </source>
</evidence>
<protein>
    <submittedName>
        <fullName evidence="1">Uncharacterized protein</fullName>
    </submittedName>
</protein>
<dbReference type="AlphaFoldDB" id="A0A8S1XTR8"/>
<comment type="caution">
    <text evidence="1">The sequence shown here is derived from an EMBL/GenBank/DDBJ whole genome shotgun (WGS) entry which is preliminary data.</text>
</comment>
<reference evidence="1" key="1">
    <citation type="submission" date="2021-01" db="EMBL/GenBank/DDBJ databases">
        <authorList>
            <consortium name="Genoscope - CEA"/>
            <person name="William W."/>
        </authorList>
    </citation>
    <scope>NUCLEOTIDE SEQUENCE</scope>
</reference>
<accession>A0A8S1XTR8</accession>
<name>A0A8S1XTR8_PAROT</name>
<dbReference type="EMBL" id="CAJJDP010000135">
    <property type="protein sequence ID" value="CAD8204936.1"/>
    <property type="molecule type" value="Genomic_DNA"/>
</dbReference>
<keyword evidence="2" id="KW-1185">Reference proteome</keyword>
<evidence type="ECO:0000313" key="1">
    <source>
        <dbReference type="EMBL" id="CAD8204936.1"/>
    </source>
</evidence>
<gene>
    <name evidence="1" type="ORF">POCTA_138.1.T1340049</name>
</gene>
<proteinExistence type="predicted"/>